<evidence type="ECO:0000313" key="2">
    <source>
        <dbReference type="EMBL" id="JAD39618.1"/>
    </source>
</evidence>
<dbReference type="AlphaFoldDB" id="A0A0A8ZPN8"/>
<proteinExistence type="predicted"/>
<organism evidence="2">
    <name type="scientific">Arundo donax</name>
    <name type="common">Giant reed</name>
    <name type="synonym">Donax arundinaceus</name>
    <dbReference type="NCBI Taxonomy" id="35708"/>
    <lineage>
        <taxon>Eukaryota</taxon>
        <taxon>Viridiplantae</taxon>
        <taxon>Streptophyta</taxon>
        <taxon>Embryophyta</taxon>
        <taxon>Tracheophyta</taxon>
        <taxon>Spermatophyta</taxon>
        <taxon>Magnoliopsida</taxon>
        <taxon>Liliopsida</taxon>
        <taxon>Poales</taxon>
        <taxon>Poaceae</taxon>
        <taxon>PACMAD clade</taxon>
        <taxon>Arundinoideae</taxon>
        <taxon>Arundineae</taxon>
        <taxon>Arundo</taxon>
    </lineage>
</organism>
<accession>A0A0A8ZPN8</accession>
<keyword evidence="1" id="KW-0472">Membrane</keyword>
<sequence length="41" mass="4567">METRWLRRSSFGSENPESSSIVLELPIIYMIGILAVTGSLI</sequence>
<reference evidence="2" key="1">
    <citation type="submission" date="2014-09" db="EMBL/GenBank/DDBJ databases">
        <authorList>
            <person name="Magalhaes I.L.F."/>
            <person name="Oliveira U."/>
            <person name="Santos F.R."/>
            <person name="Vidigal T.H.D.A."/>
            <person name="Brescovit A.D."/>
            <person name="Santos A.J."/>
        </authorList>
    </citation>
    <scope>NUCLEOTIDE SEQUENCE</scope>
    <source>
        <tissue evidence="2">Shoot tissue taken approximately 20 cm above the soil surface</tissue>
    </source>
</reference>
<evidence type="ECO:0000256" key="1">
    <source>
        <dbReference type="SAM" id="Phobius"/>
    </source>
</evidence>
<keyword evidence="1" id="KW-0812">Transmembrane</keyword>
<protein>
    <submittedName>
        <fullName evidence="2">TIDP3108</fullName>
    </submittedName>
</protein>
<reference evidence="2" key="2">
    <citation type="journal article" date="2015" name="Data Brief">
        <title>Shoot transcriptome of the giant reed, Arundo donax.</title>
        <authorList>
            <person name="Barrero R.A."/>
            <person name="Guerrero F.D."/>
            <person name="Moolhuijzen P."/>
            <person name="Goolsby J.A."/>
            <person name="Tidwell J."/>
            <person name="Bellgard S.E."/>
            <person name="Bellgard M.I."/>
        </authorList>
    </citation>
    <scope>NUCLEOTIDE SEQUENCE</scope>
    <source>
        <tissue evidence="2">Shoot tissue taken approximately 20 cm above the soil surface</tissue>
    </source>
</reference>
<name>A0A0A8ZPN8_ARUDO</name>
<feature type="transmembrane region" description="Helical" evidence="1">
    <location>
        <begin position="21"/>
        <end position="40"/>
    </location>
</feature>
<keyword evidence="1" id="KW-1133">Transmembrane helix</keyword>
<dbReference type="EMBL" id="GBRH01258277">
    <property type="protein sequence ID" value="JAD39618.1"/>
    <property type="molecule type" value="Transcribed_RNA"/>
</dbReference>